<dbReference type="OrthoDB" id="4322593at2"/>
<reference evidence="2 3" key="1">
    <citation type="submission" date="2017-06" db="EMBL/GenBank/DDBJ databases">
        <authorList>
            <person name="Kim H.J."/>
            <person name="Triplett B.A."/>
        </authorList>
    </citation>
    <scope>NUCLEOTIDE SEQUENCE [LARGE SCALE GENOMIC DNA]</scope>
    <source>
        <strain evidence="2 3">CGMCC 4.1858</strain>
    </source>
</reference>
<evidence type="ECO:0000313" key="2">
    <source>
        <dbReference type="EMBL" id="SNT31145.1"/>
    </source>
</evidence>
<name>A0A239LL92_9ACTN</name>
<evidence type="ECO:0000313" key="3">
    <source>
        <dbReference type="Proteomes" id="UP000198280"/>
    </source>
</evidence>
<gene>
    <name evidence="2" type="ORF">SAMN05216252_12082</name>
</gene>
<feature type="chain" id="PRO_5039297733" evidence="1">
    <location>
        <begin position="25"/>
        <end position="208"/>
    </location>
</feature>
<evidence type="ECO:0000256" key="1">
    <source>
        <dbReference type="SAM" id="SignalP"/>
    </source>
</evidence>
<dbReference type="EMBL" id="FZOF01000020">
    <property type="protein sequence ID" value="SNT31145.1"/>
    <property type="molecule type" value="Genomic_DNA"/>
</dbReference>
<keyword evidence="3" id="KW-1185">Reference proteome</keyword>
<dbReference type="RefSeq" id="WP_089227070.1">
    <property type="nucleotide sequence ID" value="NZ_FZOF01000020.1"/>
</dbReference>
<organism evidence="2 3">
    <name type="scientific">Actinacidiphila glaucinigra</name>
    <dbReference type="NCBI Taxonomy" id="235986"/>
    <lineage>
        <taxon>Bacteria</taxon>
        <taxon>Bacillati</taxon>
        <taxon>Actinomycetota</taxon>
        <taxon>Actinomycetes</taxon>
        <taxon>Kitasatosporales</taxon>
        <taxon>Streptomycetaceae</taxon>
        <taxon>Actinacidiphila</taxon>
    </lineage>
</organism>
<dbReference type="AlphaFoldDB" id="A0A239LL92"/>
<feature type="signal peptide" evidence="1">
    <location>
        <begin position="1"/>
        <end position="24"/>
    </location>
</feature>
<keyword evidence="1" id="KW-0732">Signal</keyword>
<sequence length="208" mass="22458">MNRTLVRRAAVTVMSTVAATSLLAAGSAEAGAAAPTAAPRFLAPKELPPYPNSPWYADRVKSGLPEGGTACTLRGLPRKGVSHRSFWTELDTNAQQVTFTTKNTKAARDLAAKLRKSVRGCVARFLEQNPGAQADWKDFGGLAVEEGAHVYGVHVAPPESEHNVRLYGIGRDGRTVTVVEWGQMGTLDQIPLKAFKKTTRTAVNKLYR</sequence>
<proteinExistence type="predicted"/>
<accession>A0A239LL92</accession>
<dbReference type="Proteomes" id="UP000198280">
    <property type="component" value="Unassembled WGS sequence"/>
</dbReference>
<protein>
    <submittedName>
        <fullName evidence="2">Uncharacterized protein</fullName>
    </submittedName>
</protein>